<keyword evidence="2" id="KW-1185">Reference proteome</keyword>
<gene>
    <name evidence="1" type="ORF">A4W93_02845</name>
</gene>
<evidence type="ECO:0000313" key="2">
    <source>
        <dbReference type="Proteomes" id="UP000193427"/>
    </source>
</evidence>
<evidence type="ECO:0000313" key="1">
    <source>
        <dbReference type="EMBL" id="ARN18939.1"/>
    </source>
</evidence>
<dbReference type="KEGG" id="rgu:A4W93_02845"/>
<protein>
    <submittedName>
        <fullName evidence="1">Uncharacterized protein</fullName>
    </submittedName>
</protein>
<dbReference type="InterPro" id="IPR007433">
    <property type="entry name" value="DUF481"/>
</dbReference>
<organism evidence="1 2">
    <name type="scientific">Piscinibacter gummiphilus</name>
    <dbReference type="NCBI Taxonomy" id="946333"/>
    <lineage>
        <taxon>Bacteria</taxon>
        <taxon>Pseudomonadati</taxon>
        <taxon>Pseudomonadota</taxon>
        <taxon>Betaproteobacteria</taxon>
        <taxon>Burkholderiales</taxon>
        <taxon>Sphaerotilaceae</taxon>
        <taxon>Piscinibacter</taxon>
    </lineage>
</organism>
<proteinExistence type="predicted"/>
<dbReference type="Proteomes" id="UP000193427">
    <property type="component" value="Chromosome"/>
</dbReference>
<dbReference type="STRING" id="946333.A4W93_02845"/>
<reference evidence="1 2" key="1">
    <citation type="submission" date="2016-04" db="EMBL/GenBank/DDBJ databases">
        <title>Complete genome sequence of natural rubber-degrading, novel Gram-negative bacterium, Rhizobacter gummiphilus strain NS21.</title>
        <authorList>
            <person name="Tabata M."/>
            <person name="Kasai D."/>
            <person name="Fukuda M."/>
        </authorList>
    </citation>
    <scope>NUCLEOTIDE SEQUENCE [LARGE SCALE GENOMIC DNA]</scope>
    <source>
        <strain evidence="1 2">NS21</strain>
    </source>
</reference>
<dbReference type="Pfam" id="PF04338">
    <property type="entry name" value="DUF481"/>
    <property type="match status" value="1"/>
</dbReference>
<accession>A0A1W6L3P3</accession>
<dbReference type="EMBL" id="CP015118">
    <property type="protein sequence ID" value="ARN18939.1"/>
    <property type="molecule type" value="Genomic_DNA"/>
</dbReference>
<sequence>MFASALGLATVGPALAQVPPLLTVPDRRVVPGDAPDLGSDAVWKFAASLGGSKTSGNTDSTQLNVTGEAARITDDSKLNLAVRGFYAETNDTRTGANLYLNTQYDRDFTRDWFGFGKLDALRDHPANIHLRTSAFTGVGYHVVRTSENTWDVSGGLGYTEDRYVRPAQVAGALRDEYGRVEGVLSESSSHKLTDTTSIRQKLGVFPNLKNSGEYRVVFDAGLSVAINSALSLTAGWTYRFDSDPGIGVNKVDTVWVTGIGVKWD</sequence>
<name>A0A1W6L3P3_9BURK</name>
<dbReference type="AlphaFoldDB" id="A0A1W6L3P3"/>